<reference evidence="2" key="1">
    <citation type="journal article" date="2014" name="Nat. Genet.">
        <title>A reference genome for common bean and genome-wide analysis of dual domestications.</title>
        <authorList>
            <person name="Schmutz J."/>
            <person name="McClean P.E."/>
            <person name="Mamidi S."/>
            <person name="Wu G.A."/>
            <person name="Cannon S.B."/>
            <person name="Grimwood J."/>
            <person name="Jenkins J."/>
            <person name="Shu S."/>
            <person name="Song Q."/>
            <person name="Chavarro C."/>
            <person name="Torres-Torres M."/>
            <person name="Geffroy V."/>
            <person name="Moghaddam S.M."/>
            <person name="Gao D."/>
            <person name="Abernathy B."/>
            <person name="Barry K."/>
            <person name="Blair M."/>
            <person name="Brick M.A."/>
            <person name="Chovatia M."/>
            <person name="Gepts P."/>
            <person name="Goodstein D.M."/>
            <person name="Gonzales M."/>
            <person name="Hellsten U."/>
            <person name="Hyten D.L."/>
            <person name="Jia G."/>
            <person name="Kelly J.D."/>
            <person name="Kudrna D."/>
            <person name="Lee R."/>
            <person name="Richard M.M."/>
            <person name="Miklas P.N."/>
            <person name="Osorno J.M."/>
            <person name="Rodrigues J."/>
            <person name="Thareau V."/>
            <person name="Urrea C.A."/>
            <person name="Wang M."/>
            <person name="Yu Y."/>
            <person name="Zhang M."/>
            <person name="Wing R.A."/>
            <person name="Cregan P.B."/>
            <person name="Rokhsar D.S."/>
            <person name="Jackson S.A."/>
        </authorList>
    </citation>
    <scope>NUCLEOTIDE SEQUENCE [LARGE SCALE GENOMIC DNA]</scope>
    <source>
        <strain evidence="2">cv. G19833</strain>
    </source>
</reference>
<dbReference type="OrthoDB" id="1436706at2759"/>
<organism evidence="1 2">
    <name type="scientific">Phaseolus vulgaris</name>
    <name type="common">Kidney bean</name>
    <name type="synonym">French bean</name>
    <dbReference type="NCBI Taxonomy" id="3885"/>
    <lineage>
        <taxon>Eukaryota</taxon>
        <taxon>Viridiplantae</taxon>
        <taxon>Streptophyta</taxon>
        <taxon>Embryophyta</taxon>
        <taxon>Tracheophyta</taxon>
        <taxon>Spermatophyta</taxon>
        <taxon>Magnoliopsida</taxon>
        <taxon>eudicotyledons</taxon>
        <taxon>Gunneridae</taxon>
        <taxon>Pentapetalae</taxon>
        <taxon>rosids</taxon>
        <taxon>fabids</taxon>
        <taxon>Fabales</taxon>
        <taxon>Fabaceae</taxon>
        <taxon>Papilionoideae</taxon>
        <taxon>50 kb inversion clade</taxon>
        <taxon>NPAAA clade</taxon>
        <taxon>indigoferoid/millettioid clade</taxon>
        <taxon>Phaseoleae</taxon>
        <taxon>Phaseolus</taxon>
    </lineage>
</organism>
<evidence type="ECO:0000313" key="1">
    <source>
        <dbReference type="EMBL" id="ESW06540.1"/>
    </source>
</evidence>
<dbReference type="EMBL" id="CM002297">
    <property type="protein sequence ID" value="ESW06540.1"/>
    <property type="molecule type" value="Genomic_DNA"/>
</dbReference>
<dbReference type="OMA" id="CYAISWC"/>
<sequence>MKKGVWAAIVRCIWEHRNNVIFRQRVPDSEEILQAAQLLSWLWLKHRESTFSYYFSDWLLNPIQCLLCVR</sequence>
<proteinExistence type="predicted"/>
<evidence type="ECO:0000313" key="2">
    <source>
        <dbReference type="Proteomes" id="UP000000226"/>
    </source>
</evidence>
<dbReference type="SMR" id="V7AMP6"/>
<dbReference type="Gramene" id="ESW06540">
    <property type="protein sequence ID" value="ESW06540"/>
    <property type="gene ID" value="PHAVU_010G056100g"/>
</dbReference>
<accession>V7AMP6</accession>
<name>V7AMP6_PHAVU</name>
<keyword evidence="2" id="KW-1185">Reference proteome</keyword>
<dbReference type="Proteomes" id="UP000000226">
    <property type="component" value="Chromosome 10"/>
</dbReference>
<dbReference type="AlphaFoldDB" id="V7AMP6"/>
<gene>
    <name evidence="1" type="ORF">PHAVU_010G056100g</name>
</gene>
<protein>
    <submittedName>
        <fullName evidence="1">Uncharacterized protein</fullName>
    </submittedName>
</protein>